<evidence type="ECO:0000256" key="7">
    <source>
        <dbReference type="ARBA" id="ARBA00023270"/>
    </source>
</evidence>
<dbReference type="InterPro" id="IPR031337">
    <property type="entry name" value="KDPG/KHG_AS_1"/>
</dbReference>
<accession>E1STQ2</accession>
<evidence type="ECO:0000256" key="3">
    <source>
        <dbReference type="ARBA" id="ARBA00006906"/>
    </source>
</evidence>
<evidence type="ECO:0000313" key="10">
    <source>
        <dbReference type="Proteomes" id="UP000006683"/>
    </source>
</evidence>
<dbReference type="PROSITE" id="PS00160">
    <property type="entry name" value="ALDOLASE_KDPG_KHG_2"/>
    <property type="match status" value="1"/>
</dbReference>
<dbReference type="AlphaFoldDB" id="E1STQ2"/>
<dbReference type="RefSeq" id="WP_013345471.1">
    <property type="nucleotide sequence ID" value="NC_014541.1"/>
</dbReference>
<dbReference type="HOGENOM" id="CLU_077795_1_1_6"/>
<dbReference type="EC" id="4.1.2.14" evidence="5"/>
<dbReference type="CDD" id="cd00452">
    <property type="entry name" value="KDPG_aldolase"/>
    <property type="match status" value="1"/>
</dbReference>
<gene>
    <name evidence="9" type="ordered locus">Fbal_1962</name>
</gene>
<reference evidence="9 10" key="1">
    <citation type="journal article" date="2010" name="Stand. Genomic Sci.">
        <title>Complete genome sequence of Ferrimonas balearica type strain (PAT).</title>
        <authorList>
            <person name="Nolan M."/>
            <person name="Sikorski J."/>
            <person name="Davenport K."/>
            <person name="Lucas S."/>
            <person name="Glavina Del Rio T."/>
            <person name="Tice H."/>
            <person name="Cheng J."/>
            <person name="Goodwin L."/>
            <person name="Pitluck S."/>
            <person name="Liolios K."/>
            <person name="Ivanova N."/>
            <person name="Mavromatis K."/>
            <person name="Ovchinnikova G."/>
            <person name="Pati A."/>
            <person name="Chen A."/>
            <person name="Palaniappan K."/>
            <person name="Land M."/>
            <person name="Hauser L."/>
            <person name="Chang Y."/>
            <person name="Jeffries C."/>
            <person name="Tapia R."/>
            <person name="Brettin T."/>
            <person name="Detter J."/>
            <person name="Han C."/>
            <person name="Yasawong M."/>
            <person name="Rohde M."/>
            <person name="Tindall B."/>
            <person name="Goker M."/>
            <person name="Woyke T."/>
            <person name="Bristow J."/>
            <person name="Eisen J."/>
            <person name="Markowitz V."/>
            <person name="Hugenholtz P."/>
            <person name="Kyrpides N."/>
            <person name="Klenk H."/>
            <person name="Lapidus A."/>
        </authorList>
    </citation>
    <scope>NUCLEOTIDE SEQUENCE [LARGE SCALE GENOMIC DNA]</scope>
    <source>
        <strain evidence="10">DSM 9799 / CCM 4581 / KCTC 23876 / PAT</strain>
    </source>
</reference>
<dbReference type="Gene3D" id="3.20.20.70">
    <property type="entry name" value="Aldolase class I"/>
    <property type="match status" value="1"/>
</dbReference>
<keyword evidence="10" id="KW-1185">Reference proteome</keyword>
<evidence type="ECO:0000313" key="9">
    <source>
        <dbReference type="EMBL" id="ADN76165.1"/>
    </source>
</evidence>
<dbReference type="NCBIfam" id="TIGR01182">
    <property type="entry name" value="eda"/>
    <property type="match status" value="1"/>
</dbReference>
<keyword evidence="8" id="KW-0119">Carbohydrate metabolism</keyword>
<evidence type="ECO:0000256" key="8">
    <source>
        <dbReference type="ARBA" id="ARBA00023277"/>
    </source>
</evidence>
<dbReference type="GO" id="GO:0008675">
    <property type="term" value="F:2-dehydro-3-deoxy-phosphogluconate aldolase activity"/>
    <property type="evidence" value="ECO:0007669"/>
    <property type="project" value="UniProtKB-EC"/>
</dbReference>
<dbReference type="InterPro" id="IPR031338">
    <property type="entry name" value="KDPG/KHG_AS_2"/>
</dbReference>
<dbReference type="NCBIfam" id="NF004325">
    <property type="entry name" value="PRK05718.1"/>
    <property type="match status" value="1"/>
</dbReference>
<comment type="catalytic activity">
    <reaction evidence="1">
        <text>2-dehydro-3-deoxy-6-phospho-D-gluconate = D-glyceraldehyde 3-phosphate + pyruvate</text>
        <dbReference type="Rhea" id="RHEA:17089"/>
        <dbReference type="ChEBI" id="CHEBI:15361"/>
        <dbReference type="ChEBI" id="CHEBI:57569"/>
        <dbReference type="ChEBI" id="CHEBI:59776"/>
        <dbReference type="EC" id="4.1.2.14"/>
    </reaction>
</comment>
<dbReference type="InterPro" id="IPR013785">
    <property type="entry name" value="Aldolase_TIM"/>
</dbReference>
<dbReference type="EMBL" id="CP002209">
    <property type="protein sequence ID" value="ADN76165.1"/>
    <property type="molecule type" value="Genomic_DNA"/>
</dbReference>
<evidence type="ECO:0000256" key="2">
    <source>
        <dbReference type="ARBA" id="ARBA00004736"/>
    </source>
</evidence>
<keyword evidence="7" id="KW-0704">Schiff base</keyword>
<comment type="similarity">
    <text evidence="3">Belongs to the KHG/KDPG aldolase family.</text>
</comment>
<dbReference type="PANTHER" id="PTHR30246:SF1">
    <property type="entry name" value="2-DEHYDRO-3-DEOXY-6-PHOSPHOGALACTONATE ALDOLASE-RELATED"/>
    <property type="match status" value="1"/>
</dbReference>
<keyword evidence="6 9" id="KW-0456">Lyase</keyword>
<evidence type="ECO:0000256" key="4">
    <source>
        <dbReference type="ARBA" id="ARBA00011233"/>
    </source>
</evidence>
<dbReference type="eggNOG" id="COG0800">
    <property type="taxonomic scope" value="Bacteria"/>
</dbReference>
<evidence type="ECO:0000256" key="1">
    <source>
        <dbReference type="ARBA" id="ARBA00000654"/>
    </source>
</evidence>
<dbReference type="KEGG" id="fbl:Fbal_1962"/>
<comment type="pathway">
    <text evidence="2">Carbohydrate acid metabolism; 2-dehydro-3-deoxy-D-gluconate degradation; D-glyceraldehyde 3-phosphate and pyruvate from 2-dehydro-3-deoxy-D-gluconate: step 2/2.</text>
</comment>
<name>E1STQ2_FERBD</name>
<dbReference type="OrthoDB" id="9805177at2"/>
<comment type="subunit">
    <text evidence="4">Homotrimer.</text>
</comment>
<dbReference type="STRING" id="550540.Fbal_1962"/>
<dbReference type="GeneID" id="67182173"/>
<evidence type="ECO:0000256" key="6">
    <source>
        <dbReference type="ARBA" id="ARBA00023239"/>
    </source>
</evidence>
<dbReference type="InterPro" id="IPR000887">
    <property type="entry name" value="Aldlse_KDPG_KHG"/>
</dbReference>
<dbReference type="Pfam" id="PF01081">
    <property type="entry name" value="Aldolase"/>
    <property type="match status" value="1"/>
</dbReference>
<protein>
    <recommendedName>
        <fullName evidence="5">2-dehydro-3-deoxy-phosphogluconate aldolase</fullName>
        <ecNumber evidence="5">4.1.2.14</ecNumber>
    </recommendedName>
</protein>
<dbReference type="Proteomes" id="UP000006683">
    <property type="component" value="Chromosome"/>
</dbReference>
<evidence type="ECO:0000256" key="5">
    <source>
        <dbReference type="ARBA" id="ARBA00013063"/>
    </source>
</evidence>
<sequence length="211" mass="21640">MSATWLYSPSEIFARSKVVPVMVIEQLDQAVPLAKALVAGGIEILEVTLRTDCALDAISAIRQAVPEALVGAGTVLTPEQLDAVIEAGAQFAISPGATKSLLEAGKRAPIALIPGVASVSDAMKALEQGYDHLKFFPAESSGGAKALKAMAGPLAGLTFCPTGGIGPDNYHDYLALANVACVGGSWVAPADAIANGDWQRITELSKKAIAG</sequence>
<dbReference type="SUPFAM" id="SSF51569">
    <property type="entry name" value="Aldolase"/>
    <property type="match status" value="1"/>
</dbReference>
<dbReference type="PROSITE" id="PS00159">
    <property type="entry name" value="ALDOLASE_KDPG_KHG_1"/>
    <property type="match status" value="1"/>
</dbReference>
<proteinExistence type="inferred from homology"/>
<dbReference type="PANTHER" id="PTHR30246">
    <property type="entry name" value="2-KETO-3-DEOXY-6-PHOSPHOGLUCONATE ALDOLASE"/>
    <property type="match status" value="1"/>
</dbReference>
<organism evidence="9 10">
    <name type="scientific">Ferrimonas balearica (strain DSM 9799 / CCM 4581 / KCTC 23876 / PAT)</name>
    <dbReference type="NCBI Taxonomy" id="550540"/>
    <lineage>
        <taxon>Bacteria</taxon>
        <taxon>Pseudomonadati</taxon>
        <taxon>Pseudomonadota</taxon>
        <taxon>Gammaproteobacteria</taxon>
        <taxon>Alteromonadales</taxon>
        <taxon>Ferrimonadaceae</taxon>
        <taxon>Ferrimonas</taxon>
    </lineage>
</organism>